<dbReference type="AlphaFoldDB" id="A0A2T6CBF7"/>
<dbReference type="InterPro" id="IPR002563">
    <property type="entry name" value="Flavin_Rdtase-like_dom"/>
</dbReference>
<sequence>MARYGQLQAAVAPLGAMDDDVITFAPQSDDGAALRHAFGRFGTGVTVVTVDTPMGPIGMTANSFSSISLDPPLVLWSPALRSQRHDAFVQASHFCIHVLGDDQQRLADHFARNGDGFDRFDWTTGDHGTPHLAGCLAAFQCETFAVHPAGDHSIVLGRVTEVTERRGKGAGLMFDQGRFGRFQPNS</sequence>
<dbReference type="Gene3D" id="2.30.110.10">
    <property type="entry name" value="Electron Transport, Fmn-binding Protein, Chain A"/>
    <property type="match status" value="1"/>
</dbReference>
<protein>
    <submittedName>
        <fullName evidence="4">Flavin reductase (DIM6/NTAB) family NADH-FMN oxidoreductase RutF</fullName>
    </submittedName>
</protein>
<feature type="domain" description="Flavin reductase like" evidence="3">
    <location>
        <begin position="38"/>
        <end position="181"/>
    </location>
</feature>
<proteinExistence type="inferred from homology"/>
<dbReference type="SMART" id="SM00903">
    <property type="entry name" value="Flavin_Reduct"/>
    <property type="match status" value="1"/>
</dbReference>
<evidence type="ECO:0000259" key="3">
    <source>
        <dbReference type="SMART" id="SM00903"/>
    </source>
</evidence>
<dbReference type="PANTHER" id="PTHR30466:SF11">
    <property type="entry name" value="FLAVIN-DEPENDENT MONOOXYGENASE, REDUCTASE SUBUNIT HSAB"/>
    <property type="match status" value="1"/>
</dbReference>
<dbReference type="InterPro" id="IPR050268">
    <property type="entry name" value="NADH-dep_flavin_reductase"/>
</dbReference>
<dbReference type="SUPFAM" id="SSF50475">
    <property type="entry name" value="FMN-binding split barrel"/>
    <property type="match status" value="1"/>
</dbReference>
<evidence type="ECO:0000313" key="5">
    <source>
        <dbReference type="Proteomes" id="UP000244092"/>
    </source>
</evidence>
<name>A0A2T6CBF7_9RHOB</name>
<dbReference type="Pfam" id="PF01613">
    <property type="entry name" value="Flavin_Reduct"/>
    <property type="match status" value="1"/>
</dbReference>
<dbReference type="GO" id="GO:0010181">
    <property type="term" value="F:FMN binding"/>
    <property type="evidence" value="ECO:0007669"/>
    <property type="project" value="InterPro"/>
</dbReference>
<accession>A0A2T6CBF7</accession>
<dbReference type="PANTHER" id="PTHR30466">
    <property type="entry name" value="FLAVIN REDUCTASE"/>
    <property type="match status" value="1"/>
</dbReference>
<organism evidence="4 5">
    <name type="scientific">Sulfitobacter mediterraneus</name>
    <dbReference type="NCBI Taxonomy" id="83219"/>
    <lineage>
        <taxon>Bacteria</taxon>
        <taxon>Pseudomonadati</taxon>
        <taxon>Pseudomonadota</taxon>
        <taxon>Alphaproteobacteria</taxon>
        <taxon>Rhodobacterales</taxon>
        <taxon>Roseobacteraceae</taxon>
        <taxon>Sulfitobacter</taxon>
    </lineage>
</organism>
<gene>
    <name evidence="4" type="ORF">C8N31_11078</name>
</gene>
<keyword evidence="2" id="KW-0560">Oxidoreductase</keyword>
<evidence type="ECO:0000256" key="1">
    <source>
        <dbReference type="ARBA" id="ARBA00008898"/>
    </source>
</evidence>
<comment type="similarity">
    <text evidence="1">Belongs to the non-flavoprotein flavin reductase family.</text>
</comment>
<dbReference type="EMBL" id="QBKU01000010">
    <property type="protein sequence ID" value="PTX72818.1"/>
    <property type="molecule type" value="Genomic_DNA"/>
</dbReference>
<dbReference type="RefSeq" id="WP_338063692.1">
    <property type="nucleotide sequence ID" value="NZ_QBKU01000010.1"/>
</dbReference>
<evidence type="ECO:0000313" key="4">
    <source>
        <dbReference type="EMBL" id="PTX72818.1"/>
    </source>
</evidence>
<evidence type="ECO:0000256" key="2">
    <source>
        <dbReference type="ARBA" id="ARBA00023002"/>
    </source>
</evidence>
<reference evidence="4 5" key="1">
    <citation type="submission" date="2018-04" db="EMBL/GenBank/DDBJ databases">
        <title>Genomic Encyclopedia of Archaeal and Bacterial Type Strains, Phase II (KMG-II): from individual species to whole genera.</title>
        <authorList>
            <person name="Goeker M."/>
        </authorList>
    </citation>
    <scope>NUCLEOTIDE SEQUENCE [LARGE SCALE GENOMIC DNA]</scope>
    <source>
        <strain evidence="4 5">DSM 12244</strain>
    </source>
</reference>
<dbReference type="GO" id="GO:0042602">
    <property type="term" value="F:riboflavin reductase (NADPH) activity"/>
    <property type="evidence" value="ECO:0007669"/>
    <property type="project" value="TreeGrafter"/>
</dbReference>
<dbReference type="InterPro" id="IPR012349">
    <property type="entry name" value="Split_barrel_FMN-bd"/>
</dbReference>
<dbReference type="Proteomes" id="UP000244092">
    <property type="component" value="Unassembled WGS sequence"/>
</dbReference>
<comment type="caution">
    <text evidence="4">The sequence shown here is derived from an EMBL/GenBank/DDBJ whole genome shotgun (WGS) entry which is preliminary data.</text>
</comment>